<comment type="similarity">
    <text evidence="1 5">Belongs to the CGI121/TPRKB family.</text>
</comment>
<dbReference type="Proteomes" id="UP000092321">
    <property type="component" value="Unassembled WGS sequence"/>
</dbReference>
<dbReference type="OrthoDB" id="3971468at2759"/>
<organism evidence="6 7">
    <name type="scientific">Hanseniaspora valbyensis NRRL Y-1626</name>
    <dbReference type="NCBI Taxonomy" id="766949"/>
    <lineage>
        <taxon>Eukaryota</taxon>
        <taxon>Fungi</taxon>
        <taxon>Dikarya</taxon>
        <taxon>Ascomycota</taxon>
        <taxon>Saccharomycotina</taxon>
        <taxon>Saccharomycetes</taxon>
        <taxon>Saccharomycodales</taxon>
        <taxon>Saccharomycodaceae</taxon>
        <taxon>Hanseniaspora</taxon>
    </lineage>
</organism>
<dbReference type="AlphaFoldDB" id="A0A1B7TCM4"/>
<dbReference type="InterPro" id="IPR013926">
    <property type="entry name" value="CGI121/TPRKB"/>
</dbReference>
<evidence type="ECO:0000256" key="4">
    <source>
        <dbReference type="ARBA" id="ARBA00025043"/>
    </source>
</evidence>
<dbReference type="Pfam" id="PF08617">
    <property type="entry name" value="CGI-121"/>
    <property type="match status" value="1"/>
</dbReference>
<evidence type="ECO:0000313" key="6">
    <source>
        <dbReference type="EMBL" id="OBA26463.1"/>
    </source>
</evidence>
<evidence type="ECO:0000256" key="5">
    <source>
        <dbReference type="RuleBase" id="RU004398"/>
    </source>
</evidence>
<evidence type="ECO:0000256" key="1">
    <source>
        <dbReference type="ARBA" id="ARBA00005546"/>
    </source>
</evidence>
<proteinExistence type="inferred from homology"/>
<gene>
    <name evidence="6" type="ORF">HANVADRAFT_53073</name>
</gene>
<accession>A0A1B7TCM4</accession>
<dbReference type="InterPro" id="IPR036504">
    <property type="entry name" value="CGI121/TPRKB_sf"/>
</dbReference>
<comment type="function">
    <text evidence="4">Component of the EKC/KEOPS complex that is required for the formation of a threonylcarbamoyl group on adenosine at position 37 (t(6)A37) in tRNAs that read codons beginning with adenine. The complex is probably involved in the transfer of the threonylcarbamoyl moiety of threonylcarbamoyl-AMP (TC-AMP) to the N6 group of A37. CGI121 acts as an allosteric effector that regulates the t(6)A activity of the complex. The EKC/KEOPS complex also promotes both telomere uncapping and telomere elongation. The complex is required for efficient recruitment of transcriptional coactivators. CGI121 is not required for tRNA modification.</text>
</comment>
<evidence type="ECO:0000313" key="7">
    <source>
        <dbReference type="Proteomes" id="UP000092321"/>
    </source>
</evidence>
<keyword evidence="5" id="KW-0539">Nucleus</keyword>
<sequence>MLYSIPQFQEYQFLIDLVPTEQASSYKDKENVIFLNPKLILSTNILFSAIYKNTITFKYTNTKLTDTNFIRDLYINLLAVTNVKKLAFDLFSNDPNADKCLKIELLSQNESGKNDYSTQDLNLLSEELLEMRDLDKIKEIYSTSDETKINELIQMRGL</sequence>
<reference evidence="7" key="1">
    <citation type="journal article" date="2016" name="Proc. Natl. Acad. Sci. U.S.A.">
        <title>Comparative genomics of biotechnologically important yeasts.</title>
        <authorList>
            <person name="Riley R."/>
            <person name="Haridas S."/>
            <person name="Wolfe K.H."/>
            <person name="Lopes M.R."/>
            <person name="Hittinger C.T."/>
            <person name="Goeker M."/>
            <person name="Salamov A.A."/>
            <person name="Wisecaver J.H."/>
            <person name="Long T.M."/>
            <person name="Calvey C.H."/>
            <person name="Aerts A.L."/>
            <person name="Barry K.W."/>
            <person name="Choi C."/>
            <person name="Clum A."/>
            <person name="Coughlan A.Y."/>
            <person name="Deshpande S."/>
            <person name="Douglass A.P."/>
            <person name="Hanson S.J."/>
            <person name="Klenk H.-P."/>
            <person name="LaButti K.M."/>
            <person name="Lapidus A."/>
            <person name="Lindquist E.A."/>
            <person name="Lipzen A.M."/>
            <person name="Meier-Kolthoff J.P."/>
            <person name="Ohm R.A."/>
            <person name="Otillar R.P."/>
            <person name="Pangilinan J.L."/>
            <person name="Peng Y."/>
            <person name="Rokas A."/>
            <person name="Rosa C.A."/>
            <person name="Scheuner C."/>
            <person name="Sibirny A.A."/>
            <person name="Slot J.C."/>
            <person name="Stielow J.B."/>
            <person name="Sun H."/>
            <person name="Kurtzman C.P."/>
            <person name="Blackwell M."/>
            <person name="Grigoriev I.V."/>
            <person name="Jeffries T.W."/>
        </authorList>
    </citation>
    <scope>NUCLEOTIDE SEQUENCE [LARGE SCALE GENOMIC DNA]</scope>
    <source>
        <strain evidence="7">NRRL Y-1626</strain>
    </source>
</reference>
<dbReference type="EMBL" id="LXPE01000017">
    <property type="protein sequence ID" value="OBA26463.1"/>
    <property type="molecule type" value="Genomic_DNA"/>
</dbReference>
<dbReference type="Gene3D" id="3.30.2380.10">
    <property type="entry name" value="CGI121/TPRKB"/>
    <property type="match status" value="1"/>
</dbReference>
<name>A0A1B7TCM4_9ASCO</name>
<protein>
    <recommendedName>
        <fullName evidence="3">EKC/KEOPS complex subunit CGI121</fullName>
    </recommendedName>
    <alternativeName>
        <fullName evidence="2">EKC/KEOPS complex subunit cgi121</fullName>
    </alternativeName>
</protein>
<evidence type="ECO:0000256" key="2">
    <source>
        <dbReference type="ARBA" id="ARBA00015316"/>
    </source>
</evidence>
<keyword evidence="7" id="KW-1185">Reference proteome</keyword>
<evidence type="ECO:0000256" key="3">
    <source>
        <dbReference type="ARBA" id="ARBA00016009"/>
    </source>
</evidence>
<comment type="caution">
    <text evidence="6">The sequence shown here is derived from an EMBL/GenBank/DDBJ whole genome shotgun (WGS) entry which is preliminary data.</text>
</comment>